<dbReference type="InterPro" id="IPR053154">
    <property type="entry name" value="c-di-AMP_regulator"/>
</dbReference>
<protein>
    <recommendedName>
        <fullName evidence="3">YbbR domain-containing protein</fullName>
    </recommendedName>
</protein>
<dbReference type="InterPro" id="IPR012505">
    <property type="entry name" value="YbbR"/>
</dbReference>
<dbReference type="AlphaFoldDB" id="A0A9Q7A4N2"/>
<evidence type="ECO:0008006" key="3">
    <source>
        <dbReference type="Google" id="ProtNLM"/>
    </source>
</evidence>
<keyword evidence="2" id="KW-1185">Reference proteome</keyword>
<dbReference type="PANTHER" id="PTHR37804:SF1">
    <property type="entry name" value="CDAA REGULATORY PROTEIN CDAR"/>
    <property type="match status" value="1"/>
</dbReference>
<evidence type="ECO:0000313" key="2">
    <source>
        <dbReference type="Proteomes" id="UP000671879"/>
    </source>
</evidence>
<dbReference type="Gene3D" id="2.170.120.40">
    <property type="entry name" value="YbbR-like domain"/>
    <property type="match status" value="2"/>
</dbReference>
<dbReference type="RefSeq" id="WP_274372440.1">
    <property type="nucleotide sequence ID" value="NZ_CP072943.1"/>
</dbReference>
<dbReference type="PANTHER" id="PTHR37804">
    <property type="entry name" value="CDAA REGULATORY PROTEIN CDAR"/>
    <property type="match status" value="1"/>
</dbReference>
<evidence type="ECO:0000313" key="1">
    <source>
        <dbReference type="EMBL" id="QTX31290.1"/>
    </source>
</evidence>
<dbReference type="KEGG" id="aram:KAR29_07770"/>
<organism evidence="1 2">
    <name type="scientific">Aminithiophilus ramosus</name>
    <dbReference type="NCBI Taxonomy" id="3029084"/>
    <lineage>
        <taxon>Bacteria</taxon>
        <taxon>Thermotogati</taxon>
        <taxon>Synergistota</taxon>
        <taxon>Synergistia</taxon>
        <taxon>Synergistales</taxon>
        <taxon>Aminithiophilaceae</taxon>
        <taxon>Aminithiophilus</taxon>
    </lineage>
</organism>
<name>A0A9Q7A4N2_9BACT</name>
<dbReference type="Pfam" id="PF07949">
    <property type="entry name" value="YbbR"/>
    <property type="match status" value="2"/>
</dbReference>
<dbReference type="EMBL" id="CP072943">
    <property type="protein sequence ID" value="QTX31290.1"/>
    <property type="molecule type" value="Genomic_DNA"/>
</dbReference>
<reference evidence="2" key="1">
    <citation type="submission" date="2021-04" db="EMBL/GenBank/DDBJ databases">
        <title>A novel Synergistetes isolate from a pyrite-forming mixed culture.</title>
        <authorList>
            <person name="Bunk B."/>
            <person name="Sproer C."/>
            <person name="Spring S."/>
            <person name="Pester M."/>
        </authorList>
    </citation>
    <scope>NUCLEOTIDE SEQUENCE [LARGE SCALE GENOMIC DNA]</scope>
    <source>
        <strain evidence="2">J.5.4.2-T.3.5.2</strain>
    </source>
</reference>
<proteinExistence type="predicted"/>
<gene>
    <name evidence="1" type="ORF">KAR29_07770</name>
</gene>
<dbReference type="Gene3D" id="2.170.120.30">
    <property type="match status" value="2"/>
</dbReference>
<dbReference type="Proteomes" id="UP000671879">
    <property type="component" value="Chromosome"/>
</dbReference>
<sequence length="406" mass="44179">MKFNRLDKMLASSLFLKGLSLVVAFFLWFYVSSEVGGESVREYLVPIEYRNVPAGLELKADPKEVRIQAMAGNSFFSFFEESAIRAEVDLGGLEAGRYRLNVRALLPSGMRLVSLSHSLAEVNLTRIVERVLPLKAEVKGGLPPGLLLEAVEMTPSEITVRGPEEVISGLKSARLEPQIDQLRLGKPVELAVVLPDLPQNRRSSVSVTPEKAFLSAKVLEGLPTRKLAVRARLVGEANRDYSLAGLIVEPAEVPVQGPLAHLDALAEVTTEAIDLSEMVQGTTLVVPLAALPEGLNYAAERAVQVQILFENRTTTRLYASLPVKTIGRSVYPGWRVEPEVIDVVVEGIPSQLDALASEGKAPEVVVDVTNIVSKKLTVPVQVKLPLSGIRLVRTEPTEVTVYALLD</sequence>
<accession>A0A9Q7A4N2</accession>